<dbReference type="InterPro" id="IPR036875">
    <property type="entry name" value="Znf_CCHC_sf"/>
</dbReference>
<evidence type="ECO:0000313" key="4">
    <source>
        <dbReference type="Proteomes" id="UP001151760"/>
    </source>
</evidence>
<dbReference type="InterPro" id="IPR021109">
    <property type="entry name" value="Peptidase_aspartic_dom_sf"/>
</dbReference>
<keyword evidence="3" id="KW-0548">Nucleotidyltransferase</keyword>
<dbReference type="InterPro" id="IPR001878">
    <property type="entry name" value="Znf_CCHC"/>
</dbReference>
<dbReference type="SUPFAM" id="SSF57756">
    <property type="entry name" value="Retrovirus zinc finger-like domains"/>
    <property type="match status" value="1"/>
</dbReference>
<reference evidence="3" key="1">
    <citation type="journal article" date="2022" name="Int. J. Mol. Sci.">
        <title>Draft Genome of Tanacetum Coccineum: Genomic Comparison of Closely Related Tanacetum-Family Plants.</title>
        <authorList>
            <person name="Yamashiro T."/>
            <person name="Shiraishi A."/>
            <person name="Nakayama K."/>
            <person name="Satake H."/>
        </authorList>
    </citation>
    <scope>NUCLEOTIDE SEQUENCE</scope>
</reference>
<dbReference type="Gene3D" id="4.10.60.10">
    <property type="entry name" value="Zinc finger, CCHC-type"/>
    <property type="match status" value="1"/>
</dbReference>
<proteinExistence type="predicted"/>
<dbReference type="PROSITE" id="PS50158">
    <property type="entry name" value="ZF_CCHC"/>
    <property type="match status" value="1"/>
</dbReference>
<accession>A0ABQ5E5R5</accession>
<dbReference type="CDD" id="cd00303">
    <property type="entry name" value="retropepsin_like"/>
    <property type="match status" value="1"/>
</dbReference>
<dbReference type="EMBL" id="BQNB010015963">
    <property type="protein sequence ID" value="GJT46179.1"/>
    <property type="molecule type" value="Genomic_DNA"/>
</dbReference>
<dbReference type="SUPFAM" id="SSF50630">
    <property type="entry name" value="Acid proteases"/>
    <property type="match status" value="1"/>
</dbReference>
<dbReference type="GO" id="GO:0003964">
    <property type="term" value="F:RNA-directed DNA polymerase activity"/>
    <property type="evidence" value="ECO:0007669"/>
    <property type="project" value="UniProtKB-KW"/>
</dbReference>
<dbReference type="PANTHER" id="PTHR15503:SF45">
    <property type="entry name" value="RNA-DIRECTED DNA POLYMERASE HOMOLOG"/>
    <property type="match status" value="1"/>
</dbReference>
<comment type="caution">
    <text evidence="3">The sequence shown here is derived from an EMBL/GenBank/DDBJ whole genome shotgun (WGS) entry which is preliminary data.</text>
</comment>
<evidence type="ECO:0000313" key="3">
    <source>
        <dbReference type="EMBL" id="GJT46179.1"/>
    </source>
</evidence>
<gene>
    <name evidence="3" type="ORF">Tco_0954894</name>
</gene>
<keyword evidence="1" id="KW-0862">Zinc</keyword>
<dbReference type="Proteomes" id="UP001151760">
    <property type="component" value="Unassembled WGS sequence"/>
</dbReference>
<keyword evidence="1" id="KW-0863">Zinc-finger</keyword>
<dbReference type="Gene3D" id="2.40.70.10">
    <property type="entry name" value="Acid Proteases"/>
    <property type="match status" value="1"/>
</dbReference>
<keyword evidence="1" id="KW-0479">Metal-binding</keyword>
<feature type="domain" description="CCHC-type" evidence="2">
    <location>
        <begin position="75"/>
        <end position="89"/>
    </location>
</feature>
<name>A0ABQ5E5R5_9ASTR</name>
<evidence type="ECO:0000259" key="2">
    <source>
        <dbReference type="PROSITE" id="PS50158"/>
    </source>
</evidence>
<keyword evidence="4" id="KW-1185">Reference proteome</keyword>
<protein>
    <submittedName>
        <fullName evidence="3">Reverse transcriptase domain-containing protein</fullName>
    </submittedName>
</protein>
<sequence length="313" mass="34484">MMDGGDDMVLMMMVRWRGDGGEGSVSGGHRRNLAGKVEAAPEMLEREEARDCKATDSTTSNQRGQVLNQRVLTYYECGKQGHYRSDCPKMKDKNRGNKAGNKSGVGEARGKAYVLGGGDANPDSNVVTGAFLLNNHYAFVLFNSGANWSFVSTTFSTLLDIILDTLDVSYAVELADGRISETNIVLRGCTLGLLGHSFNIDLMPIELGSFDVIIGMNWLANHHAVIVCDEKLVRIPYGNEVLIVQGDRNGKGKKSRLSIISCTKTRKYIKRCLNCFPGYKFKNKESNTINEKHIEDVHDCNGCISRSLPEDFA</sequence>
<evidence type="ECO:0000256" key="1">
    <source>
        <dbReference type="PROSITE-ProRule" id="PRU00047"/>
    </source>
</evidence>
<reference evidence="3" key="2">
    <citation type="submission" date="2022-01" db="EMBL/GenBank/DDBJ databases">
        <authorList>
            <person name="Yamashiro T."/>
            <person name="Shiraishi A."/>
            <person name="Satake H."/>
            <person name="Nakayama K."/>
        </authorList>
    </citation>
    <scope>NUCLEOTIDE SEQUENCE</scope>
</reference>
<keyword evidence="3" id="KW-0695">RNA-directed DNA polymerase</keyword>
<dbReference type="InterPro" id="IPR032567">
    <property type="entry name" value="RTL1-rel"/>
</dbReference>
<dbReference type="Pfam" id="PF08284">
    <property type="entry name" value="RVP_2"/>
    <property type="match status" value="1"/>
</dbReference>
<dbReference type="PANTHER" id="PTHR15503">
    <property type="entry name" value="LDOC1 RELATED"/>
    <property type="match status" value="1"/>
</dbReference>
<keyword evidence="3" id="KW-0808">Transferase</keyword>
<organism evidence="3 4">
    <name type="scientific">Tanacetum coccineum</name>
    <dbReference type="NCBI Taxonomy" id="301880"/>
    <lineage>
        <taxon>Eukaryota</taxon>
        <taxon>Viridiplantae</taxon>
        <taxon>Streptophyta</taxon>
        <taxon>Embryophyta</taxon>
        <taxon>Tracheophyta</taxon>
        <taxon>Spermatophyta</taxon>
        <taxon>Magnoliopsida</taxon>
        <taxon>eudicotyledons</taxon>
        <taxon>Gunneridae</taxon>
        <taxon>Pentapetalae</taxon>
        <taxon>asterids</taxon>
        <taxon>campanulids</taxon>
        <taxon>Asterales</taxon>
        <taxon>Asteraceae</taxon>
        <taxon>Asteroideae</taxon>
        <taxon>Anthemideae</taxon>
        <taxon>Anthemidinae</taxon>
        <taxon>Tanacetum</taxon>
    </lineage>
</organism>